<dbReference type="InterPro" id="IPR036890">
    <property type="entry name" value="HATPase_C_sf"/>
</dbReference>
<dbReference type="Pfam" id="PF02518">
    <property type="entry name" value="HATPase_c"/>
    <property type="match status" value="1"/>
</dbReference>
<evidence type="ECO:0000256" key="8">
    <source>
        <dbReference type="ARBA" id="ARBA00022989"/>
    </source>
</evidence>
<dbReference type="AlphaFoldDB" id="A0A1W6Z3N0"/>
<evidence type="ECO:0000256" key="1">
    <source>
        <dbReference type="ARBA" id="ARBA00000085"/>
    </source>
</evidence>
<evidence type="ECO:0000256" key="4">
    <source>
        <dbReference type="ARBA" id="ARBA00022553"/>
    </source>
</evidence>
<dbReference type="RefSeq" id="WP_086072854.1">
    <property type="nucleotide sequence ID" value="NZ_CP021109.1"/>
</dbReference>
<dbReference type="SUPFAM" id="SSF55874">
    <property type="entry name" value="ATPase domain of HSP90 chaperone/DNA topoisomerase II/histidine kinase"/>
    <property type="match status" value="1"/>
</dbReference>
<feature type="transmembrane region" description="Helical" evidence="11">
    <location>
        <begin position="180"/>
        <end position="201"/>
    </location>
</feature>
<evidence type="ECO:0000313" key="16">
    <source>
        <dbReference type="Proteomes" id="UP000194139"/>
    </source>
</evidence>
<dbReference type="Proteomes" id="UP000194139">
    <property type="component" value="Chromosome"/>
</dbReference>
<keyword evidence="6 11" id="KW-0812">Transmembrane</keyword>
<comment type="catalytic activity">
    <reaction evidence="1">
        <text>ATP + protein L-histidine = ADP + protein N-phospho-L-histidine.</text>
        <dbReference type="EC" id="2.7.13.3"/>
    </reaction>
</comment>
<dbReference type="PROSITE" id="PS50109">
    <property type="entry name" value="HIS_KIN"/>
    <property type="match status" value="1"/>
</dbReference>
<keyword evidence="12" id="KW-0732">Signal</keyword>
<reference evidence="15 16" key="1">
    <citation type="submission" date="2017-05" db="EMBL/GenBank/DDBJ databases">
        <title>Complete and WGS of Bordetella genogroups.</title>
        <authorList>
            <person name="Spilker T."/>
            <person name="LiPuma J."/>
        </authorList>
    </citation>
    <scope>NUCLEOTIDE SEQUENCE [LARGE SCALE GENOMIC DNA]</scope>
    <source>
        <strain evidence="15 16">AU17164</strain>
    </source>
</reference>
<dbReference type="PROSITE" id="PS51257">
    <property type="entry name" value="PROKAR_LIPOPROTEIN"/>
    <property type="match status" value="1"/>
</dbReference>
<evidence type="ECO:0000256" key="9">
    <source>
        <dbReference type="ARBA" id="ARBA00023012"/>
    </source>
</evidence>
<dbReference type="InterPro" id="IPR036097">
    <property type="entry name" value="HisK_dim/P_sf"/>
</dbReference>
<dbReference type="SMART" id="SM00388">
    <property type="entry name" value="HisKA"/>
    <property type="match status" value="1"/>
</dbReference>
<dbReference type="EC" id="2.7.13.3" evidence="3"/>
<keyword evidence="7 15" id="KW-0418">Kinase</keyword>
<dbReference type="SUPFAM" id="SSF47384">
    <property type="entry name" value="Homodimeric domain of signal transducing histidine kinase"/>
    <property type="match status" value="1"/>
</dbReference>
<evidence type="ECO:0000256" key="10">
    <source>
        <dbReference type="ARBA" id="ARBA00023136"/>
    </source>
</evidence>
<gene>
    <name evidence="15" type="ORF">CAL13_15350</name>
</gene>
<evidence type="ECO:0000313" key="15">
    <source>
        <dbReference type="EMBL" id="ARP87433.1"/>
    </source>
</evidence>
<dbReference type="Pfam" id="PF00512">
    <property type="entry name" value="HisKA"/>
    <property type="match status" value="1"/>
</dbReference>
<feature type="signal peptide" evidence="12">
    <location>
        <begin position="1"/>
        <end position="25"/>
    </location>
</feature>
<dbReference type="InterPro" id="IPR003660">
    <property type="entry name" value="HAMP_dom"/>
</dbReference>
<evidence type="ECO:0000259" key="14">
    <source>
        <dbReference type="PROSITE" id="PS50885"/>
    </source>
</evidence>
<dbReference type="PROSITE" id="PS50885">
    <property type="entry name" value="HAMP"/>
    <property type="match status" value="1"/>
</dbReference>
<keyword evidence="16" id="KW-1185">Reference proteome</keyword>
<dbReference type="InterPro" id="IPR050428">
    <property type="entry name" value="TCS_sensor_his_kinase"/>
</dbReference>
<dbReference type="InterPro" id="IPR003661">
    <property type="entry name" value="HisK_dim/P_dom"/>
</dbReference>
<accession>A0A1W6Z3N0</accession>
<evidence type="ECO:0000256" key="6">
    <source>
        <dbReference type="ARBA" id="ARBA00022692"/>
    </source>
</evidence>
<keyword evidence="9" id="KW-0902">Two-component regulatory system</keyword>
<evidence type="ECO:0000256" key="3">
    <source>
        <dbReference type="ARBA" id="ARBA00012438"/>
    </source>
</evidence>
<dbReference type="InterPro" id="IPR004358">
    <property type="entry name" value="Sig_transdc_His_kin-like_C"/>
</dbReference>
<evidence type="ECO:0000256" key="11">
    <source>
        <dbReference type="SAM" id="Phobius"/>
    </source>
</evidence>
<sequence length="505" mass="54277">MSRLSLSQRLSLVFALLLAACTAAAAWLQIGASRLREEEAVQRLSSGLAQHIADSAPLMDAEGLRRDAVRQLFDKLMAVNPSVEVYLLSADGRIVADAAPPGHVKRDRVDLHPVRRLLAGQPLPIFGDDPRSETGRKVFSAAPLVVEGREQGYVYVVLQGERRDAVAAPLAASSVMRTTLLSLGLVALCCLIAGLVAFGLITRPLRRLTAAVRGFDGNEAAATAALQAAPAHAVAGAGGDEIVVLEQAFRQMAARIAEQWRELNRQDQQRRELLANISHDLRTPLTSLHGYLETLLMKADKLAAAERRRYLEVALAQSRKVGGLAQSLFDLARLESGLIQPDRETFVLPDLVQDVFQKFELAAQARGIRLNARFERNLPAVEADVGMTERVLTNLLDNAIRHSPSGGCVDVCMTPADGAVQVSVSDDGPGIPEPLRAGLFERVSPWRAGGEQAGGFGLLTVHRMLALHGCTIRLAPGRARGAVFEFSLPAAACVSTTLEAGPVHR</sequence>
<organism evidence="15 16">
    <name type="scientific">Bordetella genomosp. 9</name>
    <dbReference type="NCBI Taxonomy" id="1416803"/>
    <lineage>
        <taxon>Bacteria</taxon>
        <taxon>Pseudomonadati</taxon>
        <taxon>Pseudomonadota</taxon>
        <taxon>Betaproteobacteria</taxon>
        <taxon>Burkholderiales</taxon>
        <taxon>Alcaligenaceae</taxon>
        <taxon>Bordetella</taxon>
    </lineage>
</organism>
<protein>
    <recommendedName>
        <fullName evidence="3">histidine kinase</fullName>
        <ecNumber evidence="3">2.7.13.3</ecNumber>
    </recommendedName>
</protein>
<comment type="subcellular location">
    <subcellularLocation>
        <location evidence="2">Membrane</location>
    </subcellularLocation>
</comment>
<keyword evidence="5" id="KW-0808">Transferase</keyword>
<dbReference type="Gene3D" id="3.30.565.10">
    <property type="entry name" value="Histidine kinase-like ATPase, C-terminal domain"/>
    <property type="match status" value="1"/>
</dbReference>
<dbReference type="FunFam" id="1.10.287.130:FF:000001">
    <property type="entry name" value="Two-component sensor histidine kinase"/>
    <property type="match status" value="1"/>
</dbReference>
<dbReference type="PANTHER" id="PTHR45436">
    <property type="entry name" value="SENSOR HISTIDINE KINASE YKOH"/>
    <property type="match status" value="1"/>
</dbReference>
<name>A0A1W6Z3N0_9BORD</name>
<dbReference type="PANTHER" id="PTHR45436:SF5">
    <property type="entry name" value="SENSOR HISTIDINE KINASE TRCS"/>
    <property type="match status" value="1"/>
</dbReference>
<dbReference type="EMBL" id="CP021109">
    <property type="protein sequence ID" value="ARP87433.1"/>
    <property type="molecule type" value="Genomic_DNA"/>
</dbReference>
<feature type="chain" id="PRO_5010873163" description="histidine kinase" evidence="12">
    <location>
        <begin position="26"/>
        <end position="505"/>
    </location>
</feature>
<feature type="domain" description="HAMP" evidence="14">
    <location>
        <begin position="199"/>
        <end position="261"/>
    </location>
</feature>
<dbReference type="SMART" id="SM00387">
    <property type="entry name" value="HATPase_c"/>
    <property type="match status" value="1"/>
</dbReference>
<feature type="domain" description="Histidine kinase" evidence="13">
    <location>
        <begin position="276"/>
        <end position="492"/>
    </location>
</feature>
<keyword evidence="10 11" id="KW-0472">Membrane</keyword>
<keyword evidence="4" id="KW-0597">Phosphoprotein</keyword>
<dbReference type="CDD" id="cd00082">
    <property type="entry name" value="HisKA"/>
    <property type="match status" value="1"/>
</dbReference>
<keyword evidence="8 11" id="KW-1133">Transmembrane helix</keyword>
<dbReference type="InterPro" id="IPR003594">
    <property type="entry name" value="HATPase_dom"/>
</dbReference>
<dbReference type="InterPro" id="IPR005467">
    <property type="entry name" value="His_kinase_dom"/>
</dbReference>
<evidence type="ECO:0000256" key="7">
    <source>
        <dbReference type="ARBA" id="ARBA00022777"/>
    </source>
</evidence>
<proteinExistence type="predicted"/>
<dbReference type="PRINTS" id="PR00344">
    <property type="entry name" value="BCTRLSENSOR"/>
</dbReference>
<dbReference type="Gene3D" id="6.10.340.10">
    <property type="match status" value="1"/>
</dbReference>
<evidence type="ECO:0000256" key="5">
    <source>
        <dbReference type="ARBA" id="ARBA00022679"/>
    </source>
</evidence>
<dbReference type="GO" id="GO:0005886">
    <property type="term" value="C:plasma membrane"/>
    <property type="evidence" value="ECO:0007669"/>
    <property type="project" value="TreeGrafter"/>
</dbReference>
<dbReference type="CDD" id="cd00075">
    <property type="entry name" value="HATPase"/>
    <property type="match status" value="1"/>
</dbReference>
<dbReference type="Gene3D" id="1.10.287.130">
    <property type="match status" value="1"/>
</dbReference>
<evidence type="ECO:0000259" key="13">
    <source>
        <dbReference type="PROSITE" id="PS50109"/>
    </source>
</evidence>
<evidence type="ECO:0000256" key="2">
    <source>
        <dbReference type="ARBA" id="ARBA00004370"/>
    </source>
</evidence>
<dbReference type="GO" id="GO:0000155">
    <property type="term" value="F:phosphorelay sensor kinase activity"/>
    <property type="evidence" value="ECO:0007669"/>
    <property type="project" value="InterPro"/>
</dbReference>
<evidence type="ECO:0000256" key="12">
    <source>
        <dbReference type="SAM" id="SignalP"/>
    </source>
</evidence>